<reference evidence="2" key="2">
    <citation type="submission" date="2018-08" db="UniProtKB">
        <authorList>
            <consortium name="EnsemblPlants"/>
        </authorList>
    </citation>
    <scope>IDENTIFICATION</scope>
    <source>
        <strain evidence="2">Yugu1</strain>
    </source>
</reference>
<dbReference type="InParanoid" id="K3Y424"/>
<organism evidence="2 3">
    <name type="scientific">Setaria italica</name>
    <name type="common">Foxtail millet</name>
    <name type="synonym">Panicum italicum</name>
    <dbReference type="NCBI Taxonomy" id="4555"/>
    <lineage>
        <taxon>Eukaryota</taxon>
        <taxon>Viridiplantae</taxon>
        <taxon>Streptophyta</taxon>
        <taxon>Embryophyta</taxon>
        <taxon>Tracheophyta</taxon>
        <taxon>Spermatophyta</taxon>
        <taxon>Magnoliopsida</taxon>
        <taxon>Liliopsida</taxon>
        <taxon>Poales</taxon>
        <taxon>Poaceae</taxon>
        <taxon>PACMAD clade</taxon>
        <taxon>Panicoideae</taxon>
        <taxon>Panicodae</taxon>
        <taxon>Paniceae</taxon>
        <taxon>Cenchrinae</taxon>
        <taxon>Setaria</taxon>
    </lineage>
</organism>
<dbReference type="EnsemblPlants" id="KQL08967">
    <property type="protein sequence ID" value="KQL08967"/>
    <property type="gene ID" value="SETIT_008962mg"/>
</dbReference>
<evidence type="ECO:0000256" key="1">
    <source>
        <dbReference type="SAM" id="MobiDB-lite"/>
    </source>
</evidence>
<sequence>MYLNYTRPAPGHSSLARSSRSQDVRWRAARPRPPAAPCSSSASCCCLPSYSCFLRRWLHPTGTESAPASAAAWRSAATEAIPWISAPAAACPPASSSPASRARRSPSAGPTPSPGASSAPACAAAW</sequence>
<proteinExistence type="predicted"/>
<dbReference type="Gramene" id="KQL08967">
    <property type="protein sequence ID" value="KQL08967"/>
    <property type="gene ID" value="SETIT_008962mg"/>
</dbReference>
<dbReference type="EMBL" id="AGNK02002165">
    <property type="status" value="NOT_ANNOTATED_CDS"/>
    <property type="molecule type" value="Genomic_DNA"/>
</dbReference>
<feature type="region of interest" description="Disordered" evidence="1">
    <location>
        <begin position="1"/>
        <end position="41"/>
    </location>
</feature>
<reference evidence="3" key="1">
    <citation type="journal article" date="2012" name="Nat. Biotechnol.">
        <title>Reference genome sequence of the model plant Setaria.</title>
        <authorList>
            <person name="Bennetzen J.L."/>
            <person name="Schmutz J."/>
            <person name="Wang H."/>
            <person name="Percifield R."/>
            <person name="Hawkins J."/>
            <person name="Pontaroli A.C."/>
            <person name="Estep M."/>
            <person name="Feng L."/>
            <person name="Vaughn J.N."/>
            <person name="Grimwood J."/>
            <person name="Jenkins J."/>
            <person name="Barry K."/>
            <person name="Lindquist E."/>
            <person name="Hellsten U."/>
            <person name="Deshpande S."/>
            <person name="Wang X."/>
            <person name="Wu X."/>
            <person name="Mitros T."/>
            <person name="Triplett J."/>
            <person name="Yang X."/>
            <person name="Ye C.Y."/>
            <person name="Mauro-Herrera M."/>
            <person name="Wang L."/>
            <person name="Li P."/>
            <person name="Sharma M."/>
            <person name="Sharma R."/>
            <person name="Ronald P.C."/>
            <person name="Panaud O."/>
            <person name="Kellogg E.A."/>
            <person name="Brutnell T.P."/>
            <person name="Doust A.N."/>
            <person name="Tuskan G.A."/>
            <person name="Rokhsar D."/>
            <person name="Devos K.M."/>
        </authorList>
    </citation>
    <scope>NUCLEOTIDE SEQUENCE [LARGE SCALE GENOMIC DNA]</scope>
    <source>
        <strain evidence="3">cv. Yugu1</strain>
    </source>
</reference>
<dbReference type="Proteomes" id="UP000004995">
    <property type="component" value="Unassembled WGS sequence"/>
</dbReference>
<accession>K3Y424</accession>
<dbReference type="HOGENOM" id="CLU_1985464_0_0_1"/>
<evidence type="ECO:0000313" key="3">
    <source>
        <dbReference type="Proteomes" id="UP000004995"/>
    </source>
</evidence>
<dbReference type="AlphaFoldDB" id="K3Y424"/>
<keyword evidence="3" id="KW-1185">Reference proteome</keyword>
<evidence type="ECO:0000313" key="2">
    <source>
        <dbReference type="EnsemblPlants" id="KQL08967"/>
    </source>
</evidence>
<protein>
    <submittedName>
        <fullName evidence="2">Uncharacterized protein</fullName>
    </submittedName>
</protein>
<feature type="region of interest" description="Disordered" evidence="1">
    <location>
        <begin position="89"/>
        <end position="126"/>
    </location>
</feature>
<name>K3Y424_SETIT</name>